<feature type="transmembrane region" description="Helical" evidence="2">
    <location>
        <begin position="202"/>
        <end position="220"/>
    </location>
</feature>
<reference evidence="4 5" key="1">
    <citation type="submission" date="2019-05" db="EMBL/GenBank/DDBJ databases">
        <title>We sequenced the genome of Paenibacillus hemerocallicola KCTC 33185 for further insight into its adaptation and study the phylogeny of Paenibacillus.</title>
        <authorList>
            <person name="Narsing Rao M.P."/>
        </authorList>
    </citation>
    <scope>NUCLEOTIDE SEQUENCE [LARGE SCALE GENOMIC DNA]</scope>
    <source>
        <strain evidence="4 5">KCTC 33185</strain>
    </source>
</reference>
<feature type="region of interest" description="Disordered" evidence="1">
    <location>
        <begin position="285"/>
        <end position="304"/>
    </location>
</feature>
<feature type="transmembrane region" description="Helical" evidence="2">
    <location>
        <begin position="374"/>
        <end position="392"/>
    </location>
</feature>
<feature type="transmembrane region" description="Helical" evidence="2">
    <location>
        <begin position="95"/>
        <end position="113"/>
    </location>
</feature>
<feature type="transmembrane region" description="Helical" evidence="2">
    <location>
        <begin position="315"/>
        <end position="344"/>
    </location>
</feature>
<sequence length="743" mass="82918">MKTKRLGFNAGYTIASGTILASLVYFFASNWGVLERWQKVWPMLLLSAALFGLYAYLKTRTNRRFLSRLSLLCCNIAFGIGLAVIGQTYNSHADNYALFAIWLVAATAFALLIRWQPFYALAYALAHLTYWFYFFPSVGFSDYEEGGITGILAALALLNGIVYALTLARKLVSPLLQFLSYSIMQVIGIVLSVSFFFEQTYWLFNIVVVALLAGTTFLYIRAANQTYLLWNGLLVSAFLVLKYIELMVRFEIGESFFVTGLVFVALFIWGGASWIQYVKSLSPPEQDEPADGQPEADERNEIANKRTRPAPARKMVIRALTVSVIAIGTIIGTITLIGFILVVLDFENPEYVLNGFGLLASISMVVARKLNPVIRYTLLATGLSIGVGAALFQDYMPLLLVYLAVAALAFFLGSVLAERMIWFAAAVVIAELWLGAVLDNHTTALAILTAAMPLVYAAHLLSPDLQLRRALRHCGYYSFLTVFLLLTFAAGHYAYDGLYFATLLACIIWAYRQREIWAFQVGFGFWSLFLLWKYYDTAWKLLHKSWSLALIGLLILALTYWLERRSSGAAGTSSARPRSRSRFQLIWITAIVLAQLLVMSVQIGRSEAILAGGTTVYLELLPRDPRSILQGDYVELSYTISEPPASRMPEELKDGTKISAVLARSPSGVYVFDRLFSEGDEARPGETIINGKWKWNRIEYGIESFFVEEGTGLETERTAKYAEVKIAKNGNAVLVRLLSALND</sequence>
<name>A0A5C4TGH6_9BACL</name>
<gene>
    <name evidence="4" type="ORF">FE784_02605</name>
</gene>
<feature type="domain" description="DUF2157" evidence="3">
    <location>
        <begin position="14"/>
        <end position="115"/>
    </location>
</feature>
<dbReference type="OrthoDB" id="4868247at2"/>
<keyword evidence="2" id="KW-0812">Transmembrane</keyword>
<accession>A0A5C4TGH6</accession>
<feature type="transmembrane region" description="Helical" evidence="2">
    <location>
        <begin position="227"/>
        <end position="244"/>
    </location>
</feature>
<feature type="transmembrane region" description="Helical" evidence="2">
    <location>
        <begin position="583"/>
        <end position="601"/>
    </location>
</feature>
<feature type="transmembrane region" description="Helical" evidence="2">
    <location>
        <begin position="256"/>
        <end position="275"/>
    </location>
</feature>
<dbReference type="RefSeq" id="WP_139600552.1">
    <property type="nucleotide sequence ID" value="NZ_VDCQ01000002.1"/>
</dbReference>
<feature type="transmembrane region" description="Helical" evidence="2">
    <location>
        <begin position="69"/>
        <end position="89"/>
    </location>
</feature>
<dbReference type="InterPro" id="IPR025833">
    <property type="entry name" value="GDYXXLXY"/>
</dbReference>
<organism evidence="4 5">
    <name type="scientific">Paenibacillus hemerocallicola</name>
    <dbReference type="NCBI Taxonomy" id="1172614"/>
    <lineage>
        <taxon>Bacteria</taxon>
        <taxon>Bacillati</taxon>
        <taxon>Bacillota</taxon>
        <taxon>Bacilli</taxon>
        <taxon>Bacillales</taxon>
        <taxon>Paenibacillaceae</taxon>
        <taxon>Paenibacillus</taxon>
    </lineage>
</organism>
<protein>
    <submittedName>
        <fullName evidence="4">DUF2157 domain-containing protein</fullName>
    </submittedName>
</protein>
<dbReference type="InterPro" id="IPR018677">
    <property type="entry name" value="DUF2157"/>
</dbReference>
<keyword evidence="2" id="KW-0472">Membrane</keyword>
<proteinExistence type="predicted"/>
<comment type="caution">
    <text evidence="4">The sequence shown here is derived from an EMBL/GenBank/DDBJ whole genome shotgun (WGS) entry which is preliminary data.</text>
</comment>
<feature type="transmembrane region" description="Helical" evidence="2">
    <location>
        <begin position="398"/>
        <end position="416"/>
    </location>
</feature>
<dbReference type="AlphaFoldDB" id="A0A5C4TGH6"/>
<keyword evidence="5" id="KW-1185">Reference proteome</keyword>
<dbReference type="Pfam" id="PF14345">
    <property type="entry name" value="GDYXXLXY"/>
    <property type="match status" value="1"/>
</dbReference>
<feature type="transmembrane region" description="Helical" evidence="2">
    <location>
        <begin position="474"/>
        <end position="491"/>
    </location>
</feature>
<feature type="transmembrane region" description="Helical" evidence="2">
    <location>
        <begin position="40"/>
        <end position="57"/>
    </location>
</feature>
<evidence type="ECO:0000256" key="1">
    <source>
        <dbReference type="SAM" id="MobiDB-lite"/>
    </source>
</evidence>
<feature type="transmembrane region" description="Helical" evidence="2">
    <location>
        <begin position="178"/>
        <end position="196"/>
    </location>
</feature>
<feature type="transmembrane region" description="Helical" evidence="2">
    <location>
        <begin position="7"/>
        <end position="28"/>
    </location>
</feature>
<feature type="transmembrane region" description="Helical" evidence="2">
    <location>
        <begin position="147"/>
        <end position="166"/>
    </location>
</feature>
<feature type="transmembrane region" description="Helical" evidence="2">
    <location>
        <begin position="541"/>
        <end position="562"/>
    </location>
</feature>
<evidence type="ECO:0000256" key="2">
    <source>
        <dbReference type="SAM" id="Phobius"/>
    </source>
</evidence>
<dbReference type="Pfam" id="PF09925">
    <property type="entry name" value="DUF2157"/>
    <property type="match status" value="1"/>
</dbReference>
<keyword evidence="2" id="KW-1133">Transmembrane helix</keyword>
<feature type="transmembrane region" description="Helical" evidence="2">
    <location>
        <begin position="421"/>
        <end position="438"/>
    </location>
</feature>
<dbReference type="Proteomes" id="UP000307943">
    <property type="component" value="Unassembled WGS sequence"/>
</dbReference>
<evidence type="ECO:0000313" key="4">
    <source>
        <dbReference type="EMBL" id="TNJ68045.1"/>
    </source>
</evidence>
<feature type="transmembrane region" description="Helical" evidence="2">
    <location>
        <begin position="517"/>
        <end position="535"/>
    </location>
</feature>
<feature type="transmembrane region" description="Helical" evidence="2">
    <location>
        <begin position="444"/>
        <end position="462"/>
    </location>
</feature>
<evidence type="ECO:0000313" key="5">
    <source>
        <dbReference type="Proteomes" id="UP000307943"/>
    </source>
</evidence>
<dbReference type="EMBL" id="VDCQ01000002">
    <property type="protein sequence ID" value="TNJ68045.1"/>
    <property type="molecule type" value="Genomic_DNA"/>
</dbReference>
<feature type="transmembrane region" description="Helical" evidence="2">
    <location>
        <begin position="118"/>
        <end position="135"/>
    </location>
</feature>
<evidence type="ECO:0000259" key="3">
    <source>
        <dbReference type="Pfam" id="PF09925"/>
    </source>
</evidence>